<evidence type="ECO:0000313" key="6">
    <source>
        <dbReference type="EMBL" id="HHN52265.1"/>
    </source>
</evidence>
<dbReference type="EMBL" id="DRXG01000060">
    <property type="protein sequence ID" value="HHN52265.1"/>
    <property type="molecule type" value="Genomic_DNA"/>
</dbReference>
<dbReference type="Gene3D" id="3.90.770.10">
    <property type="entry name" value="3-hydroxy-3-methylglutaryl-coenzyme A Reductase, Chain A, domain 2"/>
    <property type="match status" value="2"/>
</dbReference>
<organism evidence="5">
    <name type="scientific">Caldiarchaeum subterraneum</name>
    <dbReference type="NCBI Taxonomy" id="311458"/>
    <lineage>
        <taxon>Archaea</taxon>
        <taxon>Nitrososphaerota</taxon>
        <taxon>Candidatus Caldarchaeales</taxon>
        <taxon>Candidatus Caldarchaeaceae</taxon>
        <taxon>Candidatus Caldarchaeum</taxon>
    </lineage>
</organism>
<dbReference type="InterPro" id="IPR009029">
    <property type="entry name" value="HMG_CoA_Rdtase_sub-bd_dom_sf"/>
</dbReference>
<dbReference type="InterPro" id="IPR023076">
    <property type="entry name" value="HMG_CoA_Rdtase_CS"/>
</dbReference>
<dbReference type="PRINTS" id="PR00071">
    <property type="entry name" value="HMGCOARDTASE"/>
</dbReference>
<dbReference type="CDD" id="cd00644">
    <property type="entry name" value="HMG-CoA_reductase_classII"/>
    <property type="match status" value="1"/>
</dbReference>
<dbReference type="Gene3D" id="1.10.8.660">
    <property type="match status" value="1"/>
</dbReference>
<comment type="caution">
    <text evidence="5">The sequence shown here is derived from an EMBL/GenBank/DDBJ whole genome shotgun (WGS) entry which is preliminary data.</text>
</comment>
<dbReference type="Pfam" id="PF00368">
    <property type="entry name" value="HMG-CoA_red"/>
    <property type="match status" value="1"/>
</dbReference>
<dbReference type="GO" id="GO:0004420">
    <property type="term" value="F:hydroxymethylglutaryl-CoA reductase (NADPH) activity"/>
    <property type="evidence" value="ECO:0007669"/>
    <property type="project" value="InterPro"/>
</dbReference>
<reference evidence="5" key="1">
    <citation type="journal article" date="2020" name="mSystems">
        <title>Genome- and Community-Level Interaction Insights into Carbon Utilization and Element Cycling Functions of Hydrothermarchaeota in Hydrothermal Sediment.</title>
        <authorList>
            <person name="Zhou Z."/>
            <person name="Liu Y."/>
            <person name="Xu W."/>
            <person name="Pan J."/>
            <person name="Luo Z.H."/>
            <person name="Li M."/>
        </authorList>
    </citation>
    <scope>NUCLEOTIDE SEQUENCE [LARGE SCALE GENOMIC DNA]</scope>
    <source>
        <strain evidence="6">SpSt-1073</strain>
        <strain evidence="5">SpSt-613</strain>
        <strain evidence="4">SpSt-669</strain>
    </source>
</reference>
<dbReference type="InterPro" id="IPR009023">
    <property type="entry name" value="HMG_CoA_Rdtase_NAD(P)-bd_sf"/>
</dbReference>
<dbReference type="EMBL" id="DTCM01000091">
    <property type="protein sequence ID" value="HGL41524.1"/>
    <property type="molecule type" value="Genomic_DNA"/>
</dbReference>
<dbReference type="PANTHER" id="PTHR10572:SF24">
    <property type="entry name" value="3-HYDROXY-3-METHYLGLUTARYL-COENZYME A REDUCTASE"/>
    <property type="match status" value="1"/>
</dbReference>
<evidence type="ECO:0000256" key="2">
    <source>
        <dbReference type="ARBA" id="ARBA00023002"/>
    </source>
</evidence>
<dbReference type="EMBL" id="DTAD01000084">
    <property type="protein sequence ID" value="HGN91008.1"/>
    <property type="molecule type" value="Genomic_DNA"/>
</dbReference>
<name>A0A7C4I6X4_CALS0</name>
<evidence type="ECO:0000256" key="1">
    <source>
        <dbReference type="ARBA" id="ARBA00007661"/>
    </source>
</evidence>
<gene>
    <name evidence="6" type="ORF">ENM30_03015</name>
    <name evidence="5" type="ORF">ENT82_07810</name>
    <name evidence="4" type="ORF">ENU43_07690</name>
</gene>
<dbReference type="PROSITE" id="PS00066">
    <property type="entry name" value="HMG_COA_REDUCTASE_1"/>
    <property type="match status" value="1"/>
</dbReference>
<evidence type="ECO:0000313" key="4">
    <source>
        <dbReference type="EMBL" id="HGL41524.1"/>
    </source>
</evidence>
<dbReference type="InterPro" id="IPR004553">
    <property type="entry name" value="HMG_CoA_Rdtase_bac-typ"/>
</dbReference>
<protein>
    <recommendedName>
        <fullName evidence="3">3-hydroxy-3-methylglutaryl coenzyme A reductase</fullName>
        <shortName evidence="3">HMG-CoA reductase</shortName>
    </recommendedName>
</protein>
<sequence>MTRSSRIPGFYTLKPEERLQVVAEFAQLTEEEKKLISSCGLDIATASRMIENVVGIFPLPLGIAANFLINGRDYLVPMAVEEPSVVAAASNAAKMARDGGGIYSFQPSQLMIGQVQLVEVSNPYLAKMEILRNRDEILARANECDPVLVNLGGGAKDVEARVLETDLGPMVVVHLIVDVRDAMGANAVNTMAENVAPFLARLSGGKFRLRIISNLADKRIARAYAKVPAESVGGVEVARGIVEAYHFAKADPYRAATHNKGIMNGIDAVAIATGNDWRAIEAGAHAYAARNGRYEPLTTWEQTPSGDLYGVIELPLAVGIVGGAVRTNPVAKTCLKILGIKSARELAEVMAAVGLVQNLAALRALAAEGIQAGHMSLHAKNIAVMAGATGEEIDLVAEEMVRQKTIRVDKAEEILAELRSRRGQGPSATPRR</sequence>
<dbReference type="PANTHER" id="PTHR10572">
    <property type="entry name" value="3-HYDROXY-3-METHYLGLUTARYL-COENZYME A REDUCTASE"/>
    <property type="match status" value="1"/>
</dbReference>
<dbReference type="SUPFAM" id="SSF56542">
    <property type="entry name" value="Substrate-binding domain of HMG-CoA reductase"/>
    <property type="match status" value="1"/>
</dbReference>
<keyword evidence="2 3" id="KW-0560">Oxidoreductase</keyword>
<accession>A0A7C4I6X4</accession>
<dbReference type="InterPro" id="IPR023074">
    <property type="entry name" value="HMG_CoA_Rdtase_cat_sf"/>
</dbReference>
<dbReference type="SUPFAM" id="SSF55035">
    <property type="entry name" value="NAD-binding domain of HMG-CoA reductase"/>
    <property type="match status" value="1"/>
</dbReference>
<dbReference type="InterPro" id="IPR002202">
    <property type="entry name" value="HMG_CoA_Rdtase"/>
</dbReference>
<dbReference type="NCBIfam" id="TIGR00532">
    <property type="entry name" value="HMG_CoA_R_NAD"/>
    <property type="match status" value="1"/>
</dbReference>
<comment type="similarity">
    <text evidence="1 3">Belongs to the HMG-CoA reductase family.</text>
</comment>
<evidence type="ECO:0000313" key="5">
    <source>
        <dbReference type="EMBL" id="HGN91008.1"/>
    </source>
</evidence>
<proteinExistence type="inferred from homology"/>
<dbReference type="GO" id="GO:0015936">
    <property type="term" value="P:coenzyme A metabolic process"/>
    <property type="evidence" value="ECO:0007669"/>
    <property type="project" value="InterPro"/>
</dbReference>
<evidence type="ECO:0000256" key="3">
    <source>
        <dbReference type="RuleBase" id="RU361219"/>
    </source>
</evidence>
<dbReference type="AlphaFoldDB" id="A0A7C4I6X4"/>
<dbReference type="PROSITE" id="PS50065">
    <property type="entry name" value="HMG_COA_REDUCTASE_4"/>
    <property type="match status" value="1"/>
</dbReference>